<dbReference type="InterPro" id="IPR013325">
    <property type="entry name" value="RNA_pol_sigma_r2"/>
</dbReference>
<keyword evidence="6" id="KW-0547">Nucleotide-binding</keyword>
<reference evidence="6" key="1">
    <citation type="submission" date="2021-01" db="EMBL/GenBank/DDBJ databases">
        <title>Ramlibacter sp. strain AW1 16S ribosomal RNA gene Genome sequencing and assembly.</title>
        <authorList>
            <person name="Kang M."/>
        </authorList>
    </citation>
    <scope>NUCLEOTIDE SEQUENCE</scope>
    <source>
        <strain evidence="6">AW1</strain>
    </source>
</reference>
<dbReference type="EMBL" id="JAEQNA010000003">
    <property type="protein sequence ID" value="MBL0420951.1"/>
    <property type="molecule type" value="Genomic_DNA"/>
</dbReference>
<keyword evidence="1" id="KW-0805">Transcription regulation</keyword>
<evidence type="ECO:0000259" key="5">
    <source>
        <dbReference type="Pfam" id="PF13581"/>
    </source>
</evidence>
<evidence type="ECO:0000256" key="2">
    <source>
        <dbReference type="ARBA" id="ARBA00023082"/>
    </source>
</evidence>
<dbReference type="GO" id="GO:0005524">
    <property type="term" value="F:ATP binding"/>
    <property type="evidence" value="ECO:0007669"/>
    <property type="project" value="UniProtKB-KW"/>
</dbReference>
<keyword evidence="2" id="KW-0731">Sigma factor</keyword>
<protein>
    <submittedName>
        <fullName evidence="6">ATP-binding protein</fullName>
    </submittedName>
</protein>
<feature type="region of interest" description="Disordered" evidence="4">
    <location>
        <begin position="1"/>
        <end position="29"/>
    </location>
</feature>
<dbReference type="CDD" id="cd16936">
    <property type="entry name" value="HATPase_RsbW-like"/>
    <property type="match status" value="1"/>
</dbReference>
<organism evidence="6 7">
    <name type="scientific">Ramlibacter aurantiacus</name>
    <dbReference type="NCBI Taxonomy" id="2801330"/>
    <lineage>
        <taxon>Bacteria</taxon>
        <taxon>Pseudomonadati</taxon>
        <taxon>Pseudomonadota</taxon>
        <taxon>Betaproteobacteria</taxon>
        <taxon>Burkholderiales</taxon>
        <taxon>Comamonadaceae</taxon>
        <taxon>Ramlibacter</taxon>
    </lineage>
</organism>
<dbReference type="Gene3D" id="1.10.1740.10">
    <property type="match status" value="1"/>
</dbReference>
<dbReference type="InterPro" id="IPR039425">
    <property type="entry name" value="RNA_pol_sigma-70-like"/>
</dbReference>
<dbReference type="InterPro" id="IPR003594">
    <property type="entry name" value="HATPase_dom"/>
</dbReference>
<keyword evidence="6" id="KW-0067">ATP-binding</keyword>
<evidence type="ECO:0000313" key="7">
    <source>
        <dbReference type="Proteomes" id="UP000613011"/>
    </source>
</evidence>
<evidence type="ECO:0000256" key="1">
    <source>
        <dbReference type="ARBA" id="ARBA00023015"/>
    </source>
</evidence>
<evidence type="ECO:0000313" key="6">
    <source>
        <dbReference type="EMBL" id="MBL0420951.1"/>
    </source>
</evidence>
<feature type="domain" description="Histidine kinase/HSP90-like ATPase" evidence="5">
    <location>
        <begin position="90"/>
        <end position="172"/>
    </location>
</feature>
<dbReference type="Gene3D" id="3.30.565.10">
    <property type="entry name" value="Histidine kinase-like ATPase, C-terminal domain"/>
    <property type="match status" value="1"/>
</dbReference>
<evidence type="ECO:0000256" key="4">
    <source>
        <dbReference type="SAM" id="MobiDB-lite"/>
    </source>
</evidence>
<dbReference type="AlphaFoldDB" id="A0A937D7H6"/>
<keyword evidence="7" id="KW-1185">Reference proteome</keyword>
<dbReference type="Proteomes" id="UP000613011">
    <property type="component" value="Unassembled WGS sequence"/>
</dbReference>
<dbReference type="GO" id="GO:0006352">
    <property type="term" value="P:DNA-templated transcription initiation"/>
    <property type="evidence" value="ECO:0007669"/>
    <property type="project" value="InterPro"/>
</dbReference>
<dbReference type="Pfam" id="PF13581">
    <property type="entry name" value="HATPase_c_2"/>
    <property type="match status" value="1"/>
</dbReference>
<dbReference type="SUPFAM" id="SSF88946">
    <property type="entry name" value="Sigma2 domain of RNA polymerase sigma factors"/>
    <property type="match status" value="1"/>
</dbReference>
<keyword evidence="3" id="KW-0804">Transcription</keyword>
<dbReference type="GO" id="GO:0016987">
    <property type="term" value="F:sigma factor activity"/>
    <property type="evidence" value="ECO:0007669"/>
    <property type="project" value="UniProtKB-KW"/>
</dbReference>
<sequence length="185" mass="20454">MPVIAHPAPAESPVQAPLSQPEGLPRTPAPADEALFRQLVQTHQHRLYRFIVKHIGWGTDAEEITQQAFVEAAQSYASFRGASELSTWLYHEDPSGTVLVEARIVRGAICVSLTDSAPPFNPLLVPEPDTTLALEERQIGGLGLLFVRRTADRVKYRLLDGDGRPPRNQVCFSKRLHGAVQHPRP</sequence>
<dbReference type="PANTHER" id="PTHR43133">
    <property type="entry name" value="RNA POLYMERASE ECF-TYPE SIGMA FACTO"/>
    <property type="match status" value="1"/>
</dbReference>
<name>A0A937D7H6_9BURK</name>
<evidence type="ECO:0000256" key="3">
    <source>
        <dbReference type="ARBA" id="ARBA00023163"/>
    </source>
</evidence>
<gene>
    <name evidence="6" type="ORF">JI739_11390</name>
</gene>
<proteinExistence type="predicted"/>
<dbReference type="PANTHER" id="PTHR43133:SF51">
    <property type="entry name" value="RNA POLYMERASE SIGMA FACTOR"/>
    <property type="match status" value="1"/>
</dbReference>
<comment type="caution">
    <text evidence="6">The sequence shown here is derived from an EMBL/GenBank/DDBJ whole genome shotgun (WGS) entry which is preliminary data.</text>
</comment>
<accession>A0A937D7H6</accession>
<dbReference type="InterPro" id="IPR036890">
    <property type="entry name" value="HATPase_C_sf"/>
</dbReference>